<dbReference type="eggNOG" id="ENOG5032ZR4">
    <property type="taxonomic scope" value="Bacteria"/>
</dbReference>
<name>F6DRU1_DESRL</name>
<protein>
    <submittedName>
        <fullName evidence="1">Late competence development protein ComFB</fullName>
    </submittedName>
</protein>
<dbReference type="RefSeq" id="WP_013841619.1">
    <property type="nucleotide sequence ID" value="NC_015589.1"/>
</dbReference>
<accession>F6DRU1</accession>
<dbReference type="Proteomes" id="UP000009234">
    <property type="component" value="Chromosome"/>
</dbReference>
<dbReference type="InterPro" id="IPR019657">
    <property type="entry name" value="ComFB"/>
</dbReference>
<reference evidence="1 2" key="2">
    <citation type="journal article" date="2012" name="Stand. Genomic Sci.">
        <title>Complete genome sequence of the sulfate-reducing firmicute Desulfotomaculum ruminis type strain (DL(T)).</title>
        <authorList>
            <person name="Spring S."/>
            <person name="Visser M."/>
            <person name="Lu M."/>
            <person name="Copeland A."/>
            <person name="Lapidus A."/>
            <person name="Lucas S."/>
            <person name="Cheng J.F."/>
            <person name="Han C."/>
            <person name="Tapia R."/>
            <person name="Goodwin L.A."/>
            <person name="Pitluck S."/>
            <person name="Ivanova N."/>
            <person name="Land M."/>
            <person name="Hauser L."/>
            <person name="Larimer F."/>
            <person name="Rohde M."/>
            <person name="Goker M."/>
            <person name="Detter J.C."/>
            <person name="Kyrpides N.C."/>
            <person name="Woyke T."/>
            <person name="Schaap P.J."/>
            <person name="Plugge C.M."/>
            <person name="Muyzer G."/>
            <person name="Kuever J."/>
            <person name="Pereira I.A."/>
            <person name="Parshina S.N."/>
            <person name="Bernier-Latmani R."/>
            <person name="Stams A.J."/>
            <person name="Klenk H.P."/>
        </authorList>
    </citation>
    <scope>NUCLEOTIDE SEQUENCE [LARGE SCALE GENOMIC DNA]</scope>
    <source>
        <strain evidence="2">ATCC 23193 / DSM 2154 / NCIB 8452 / DL</strain>
    </source>
</reference>
<reference evidence="2" key="1">
    <citation type="submission" date="2011-05" db="EMBL/GenBank/DDBJ databases">
        <title>Complete sequence of Desulfotomaculum ruminis DSM 2154.</title>
        <authorList>
            <person name="Lucas S."/>
            <person name="Copeland A."/>
            <person name="Lapidus A."/>
            <person name="Cheng J.-F."/>
            <person name="Goodwin L."/>
            <person name="Pitluck S."/>
            <person name="Lu M."/>
            <person name="Detter J.C."/>
            <person name="Han C."/>
            <person name="Tapia R."/>
            <person name="Land M."/>
            <person name="Hauser L."/>
            <person name="Kyrpides N."/>
            <person name="Ivanova N."/>
            <person name="Mikhailova N."/>
            <person name="Pagani I."/>
            <person name="Stams A.J.M."/>
            <person name="Plugge C.M."/>
            <person name="Muyzer G."/>
            <person name="Kuever J."/>
            <person name="Parshina S.N."/>
            <person name="Ivanova A.E."/>
            <person name="Nazina T.N."/>
            <person name="Brambilla E."/>
            <person name="Spring S."/>
            <person name="Klenk H.-P."/>
            <person name="Woyke T."/>
        </authorList>
    </citation>
    <scope>NUCLEOTIDE SEQUENCE [LARGE SCALE GENOMIC DNA]</scope>
    <source>
        <strain evidence="2">ATCC 23193 / DSM 2154 / NCIB 8452 / DL</strain>
    </source>
</reference>
<dbReference type="KEGG" id="dru:Desru_1587"/>
<sequence>MNEKFISNNVMEQIVDCKLKGLMELSKMCTCERCRADVRALALNDLPPRYVVTRVGEVMTQCELLTLQRQINITISIMRAIKIVSQNPRHSDEI</sequence>
<dbReference type="OrthoDB" id="5616024at2"/>
<organism evidence="1 2">
    <name type="scientific">Desulforamulus ruminis (strain ATCC 23193 / DSM 2154 / NCIMB 8452 / DL)</name>
    <name type="common">Desulfotomaculum ruminis</name>
    <dbReference type="NCBI Taxonomy" id="696281"/>
    <lineage>
        <taxon>Bacteria</taxon>
        <taxon>Bacillati</taxon>
        <taxon>Bacillota</taxon>
        <taxon>Clostridia</taxon>
        <taxon>Eubacteriales</taxon>
        <taxon>Peptococcaceae</taxon>
        <taxon>Desulforamulus</taxon>
    </lineage>
</organism>
<evidence type="ECO:0000313" key="1">
    <source>
        <dbReference type="EMBL" id="AEG59852.1"/>
    </source>
</evidence>
<proteinExistence type="predicted"/>
<dbReference type="EMBL" id="CP002780">
    <property type="protein sequence ID" value="AEG59852.1"/>
    <property type="molecule type" value="Genomic_DNA"/>
</dbReference>
<dbReference type="Pfam" id="PF10719">
    <property type="entry name" value="ComFB"/>
    <property type="match status" value="1"/>
</dbReference>
<evidence type="ECO:0000313" key="2">
    <source>
        <dbReference type="Proteomes" id="UP000009234"/>
    </source>
</evidence>
<dbReference type="AlphaFoldDB" id="F6DRU1"/>
<dbReference type="STRING" id="696281.Desru_1587"/>
<keyword evidence="2" id="KW-1185">Reference proteome</keyword>
<gene>
    <name evidence="1" type="ordered locus">Desru_1587</name>
</gene>
<dbReference type="HOGENOM" id="CLU_170941_0_0_9"/>